<dbReference type="EMBL" id="QRZI01000011">
    <property type="protein sequence ID" value="RGV61954.1"/>
    <property type="molecule type" value="Genomic_DNA"/>
</dbReference>
<dbReference type="AlphaFoldDB" id="A0A395X4Q7"/>
<gene>
    <name evidence="1" type="ORF">DWW07_14570</name>
</gene>
<evidence type="ECO:0000313" key="1">
    <source>
        <dbReference type="EMBL" id="RGV61954.1"/>
    </source>
</evidence>
<evidence type="ECO:0000313" key="2">
    <source>
        <dbReference type="Proteomes" id="UP000265828"/>
    </source>
</evidence>
<accession>A0A395X4Q7</accession>
<sequence>MHSHSEIIGISNEATIKDFRKAAVNFMKGYFVTDGYMGLVDGVYRLFADESDYYEYMND</sequence>
<comment type="caution">
    <text evidence="1">The sequence shown here is derived from an EMBL/GenBank/DDBJ whole genome shotgun (WGS) entry which is preliminary data.</text>
</comment>
<protein>
    <submittedName>
        <fullName evidence="1">Uncharacterized protein</fullName>
    </submittedName>
</protein>
<organism evidence="1 2">
    <name type="scientific">Blautia obeum</name>
    <dbReference type="NCBI Taxonomy" id="40520"/>
    <lineage>
        <taxon>Bacteria</taxon>
        <taxon>Bacillati</taxon>
        <taxon>Bacillota</taxon>
        <taxon>Clostridia</taxon>
        <taxon>Lachnospirales</taxon>
        <taxon>Lachnospiraceae</taxon>
        <taxon>Blautia</taxon>
    </lineage>
</organism>
<reference evidence="1 2" key="1">
    <citation type="submission" date="2018-08" db="EMBL/GenBank/DDBJ databases">
        <title>A genome reference for cultivated species of the human gut microbiota.</title>
        <authorList>
            <person name="Zou Y."/>
            <person name="Xue W."/>
            <person name="Luo G."/>
        </authorList>
    </citation>
    <scope>NUCLEOTIDE SEQUENCE [LARGE SCALE GENOMIC DNA]</scope>
    <source>
        <strain evidence="1 2">AF14-23</strain>
    </source>
</reference>
<proteinExistence type="predicted"/>
<dbReference type="Proteomes" id="UP000265828">
    <property type="component" value="Unassembled WGS sequence"/>
</dbReference>
<name>A0A395X4Q7_9FIRM</name>